<accession>A0A8S1VKP0</accession>
<comment type="caution">
    <text evidence="1">The sequence shown here is derived from an EMBL/GenBank/DDBJ whole genome shotgun (WGS) entry which is preliminary data.</text>
</comment>
<gene>
    <name evidence="1" type="ORF">POCTA_138.1.T0700034</name>
</gene>
<evidence type="ECO:0000313" key="2">
    <source>
        <dbReference type="Proteomes" id="UP000683925"/>
    </source>
</evidence>
<reference evidence="1" key="1">
    <citation type="submission" date="2021-01" db="EMBL/GenBank/DDBJ databases">
        <authorList>
            <consortium name="Genoscope - CEA"/>
            <person name="William W."/>
        </authorList>
    </citation>
    <scope>NUCLEOTIDE SEQUENCE</scope>
</reference>
<proteinExistence type="predicted"/>
<keyword evidence="2" id="KW-1185">Reference proteome</keyword>
<organism evidence="1 2">
    <name type="scientific">Paramecium octaurelia</name>
    <dbReference type="NCBI Taxonomy" id="43137"/>
    <lineage>
        <taxon>Eukaryota</taxon>
        <taxon>Sar</taxon>
        <taxon>Alveolata</taxon>
        <taxon>Ciliophora</taxon>
        <taxon>Intramacronucleata</taxon>
        <taxon>Oligohymenophorea</taxon>
        <taxon>Peniculida</taxon>
        <taxon>Parameciidae</taxon>
        <taxon>Paramecium</taxon>
    </lineage>
</organism>
<dbReference type="EMBL" id="CAJJDP010000069">
    <property type="protein sequence ID" value="CAD8177914.1"/>
    <property type="molecule type" value="Genomic_DNA"/>
</dbReference>
<protein>
    <submittedName>
        <fullName evidence="1">Uncharacterized protein</fullName>
    </submittedName>
</protein>
<name>A0A8S1VKP0_PAROT</name>
<dbReference type="Proteomes" id="UP000683925">
    <property type="component" value="Unassembled WGS sequence"/>
</dbReference>
<dbReference type="AlphaFoldDB" id="A0A8S1VKP0"/>
<evidence type="ECO:0000313" key="1">
    <source>
        <dbReference type="EMBL" id="CAD8177914.1"/>
    </source>
</evidence>
<sequence length="80" mass="9653">MQYFLPNSLFISFLIRCIESNYLSQLLQFLTQYTQKVQLSQYNVIIYKRPIYVNYLIISEINLSFRKKILNLLGKLVCFF</sequence>